<reference evidence="1" key="2">
    <citation type="journal article" date="2021" name="PeerJ">
        <title>Extensive microbial diversity within the chicken gut microbiome revealed by metagenomics and culture.</title>
        <authorList>
            <person name="Gilroy R."/>
            <person name="Ravi A."/>
            <person name="Getino M."/>
            <person name="Pursley I."/>
            <person name="Horton D.L."/>
            <person name="Alikhan N.F."/>
            <person name="Baker D."/>
            <person name="Gharbi K."/>
            <person name="Hall N."/>
            <person name="Watson M."/>
            <person name="Adriaenssens E.M."/>
            <person name="Foster-Nyarko E."/>
            <person name="Jarju S."/>
            <person name="Secka A."/>
            <person name="Antonio M."/>
            <person name="Oren A."/>
            <person name="Chaudhuri R.R."/>
            <person name="La Ragione R."/>
            <person name="Hildebrand F."/>
            <person name="Pallen M.J."/>
        </authorList>
    </citation>
    <scope>NUCLEOTIDE SEQUENCE</scope>
    <source>
        <strain evidence="1">23406</strain>
    </source>
</reference>
<organism evidence="1 2">
    <name type="scientific">Candidatus Stercoripulliclostridium merdipullorum</name>
    <dbReference type="NCBI Taxonomy" id="2840952"/>
    <lineage>
        <taxon>Bacteria</taxon>
        <taxon>Bacillati</taxon>
        <taxon>Bacillota</taxon>
        <taxon>Clostridia</taxon>
        <taxon>Eubacteriales</taxon>
        <taxon>Candidatus Stercoripulliclostridium</taxon>
    </lineage>
</organism>
<gene>
    <name evidence="1" type="ORF">IAB14_00020</name>
</gene>
<evidence type="ECO:0000313" key="2">
    <source>
        <dbReference type="Proteomes" id="UP000886891"/>
    </source>
</evidence>
<name>A0A9D1SWP2_9FIRM</name>
<proteinExistence type="predicted"/>
<sequence length="321" mass="37089">MLDLTLKQLTSLSFRLYADNPVIRRFGTSPMIADPSVLTPDRSPDGKWHLFAHALWGVYRFESEDGIDFRRSQKIVPRAMRPDIKRIGDTYYLFYERLQPLLGRAVGLMGGTWRSEIFAVTTKDLKTYSEPFPVLRFDRTFERVGRKGYSLSNPFLFPTEEGYRLYYSAGLTYIPDCKFTEPTYICLAESDRPDCGYRKREMPIIEPDPQSKLFNLCCGCLKVYRLKDCYIGIQNGLYRDGKNSKSAIQLLKSEDGIHFTFVKTLLEPQAINGSNWMKQFVYASHLVQYGNKLRLYFNARNTAFILTGREHIGFAEAEVTD</sequence>
<reference evidence="1" key="1">
    <citation type="submission" date="2020-10" db="EMBL/GenBank/DDBJ databases">
        <authorList>
            <person name="Gilroy R."/>
        </authorList>
    </citation>
    <scope>NUCLEOTIDE SEQUENCE</scope>
    <source>
        <strain evidence="1">23406</strain>
    </source>
</reference>
<evidence type="ECO:0000313" key="1">
    <source>
        <dbReference type="EMBL" id="HIU99484.1"/>
    </source>
</evidence>
<dbReference type="GO" id="GO:0016787">
    <property type="term" value="F:hydrolase activity"/>
    <property type="evidence" value="ECO:0007669"/>
    <property type="project" value="UniProtKB-KW"/>
</dbReference>
<accession>A0A9D1SWP2</accession>
<comment type="caution">
    <text evidence="1">The sequence shown here is derived from an EMBL/GenBank/DDBJ whole genome shotgun (WGS) entry which is preliminary data.</text>
</comment>
<keyword evidence="1" id="KW-0378">Hydrolase</keyword>
<protein>
    <submittedName>
        <fullName evidence="1">Glycosyl hydrolase family 43</fullName>
    </submittedName>
</protein>
<dbReference type="AlphaFoldDB" id="A0A9D1SWP2"/>
<dbReference type="SUPFAM" id="SSF75005">
    <property type="entry name" value="Arabinanase/levansucrase/invertase"/>
    <property type="match status" value="2"/>
</dbReference>
<dbReference type="EMBL" id="DVOH01000001">
    <property type="protein sequence ID" value="HIU99484.1"/>
    <property type="molecule type" value="Genomic_DNA"/>
</dbReference>
<dbReference type="Gene3D" id="2.115.10.20">
    <property type="entry name" value="Glycosyl hydrolase domain, family 43"/>
    <property type="match status" value="2"/>
</dbReference>
<dbReference type="InterPro" id="IPR023296">
    <property type="entry name" value="Glyco_hydro_beta-prop_sf"/>
</dbReference>
<dbReference type="Proteomes" id="UP000886891">
    <property type="component" value="Unassembled WGS sequence"/>
</dbReference>